<dbReference type="AlphaFoldDB" id="A0A4D4K9X1"/>
<keyword evidence="11" id="KW-1185">Reference proteome</keyword>
<feature type="transmembrane region" description="Helical" evidence="8">
    <location>
        <begin position="645"/>
        <end position="664"/>
    </location>
</feature>
<dbReference type="Pfam" id="PF03176">
    <property type="entry name" value="MMPL"/>
    <property type="match status" value="2"/>
</dbReference>
<feature type="transmembrane region" description="Helical" evidence="8">
    <location>
        <begin position="530"/>
        <end position="549"/>
    </location>
</feature>
<accession>A0A4D4K9X1</accession>
<keyword evidence="5 8" id="KW-1133">Transmembrane helix</keyword>
<feature type="transmembrane region" description="Helical" evidence="8">
    <location>
        <begin position="180"/>
        <end position="200"/>
    </location>
</feature>
<dbReference type="Proteomes" id="UP000299290">
    <property type="component" value="Unassembled WGS sequence"/>
</dbReference>
<comment type="similarity">
    <text evidence="2">Belongs to the resistance-nodulation-cell division (RND) (TC 2.A.6) family. MmpL subfamily.</text>
</comment>
<feature type="region of interest" description="Disordered" evidence="7">
    <location>
        <begin position="727"/>
        <end position="747"/>
    </location>
</feature>
<dbReference type="GO" id="GO:0005886">
    <property type="term" value="C:plasma membrane"/>
    <property type="evidence" value="ECO:0007669"/>
    <property type="project" value="UniProtKB-SubCell"/>
</dbReference>
<evidence type="ECO:0000256" key="1">
    <source>
        <dbReference type="ARBA" id="ARBA00004651"/>
    </source>
</evidence>
<dbReference type="InterPro" id="IPR050545">
    <property type="entry name" value="Mycobact_MmpL"/>
</dbReference>
<comment type="caution">
    <text evidence="10">The sequence shown here is derived from an EMBL/GenBank/DDBJ whole genome shotgun (WGS) entry which is preliminary data.</text>
</comment>
<organism evidence="10 11">
    <name type="scientific">Streptomyces antimycoticus</name>
    <dbReference type="NCBI Taxonomy" id="68175"/>
    <lineage>
        <taxon>Bacteria</taxon>
        <taxon>Bacillati</taxon>
        <taxon>Actinomycetota</taxon>
        <taxon>Actinomycetes</taxon>
        <taxon>Kitasatosporales</taxon>
        <taxon>Streptomycetaceae</taxon>
        <taxon>Streptomyces</taxon>
        <taxon>Streptomyces violaceusniger group</taxon>
    </lineage>
</organism>
<evidence type="ECO:0000313" key="11">
    <source>
        <dbReference type="Proteomes" id="UP000299290"/>
    </source>
</evidence>
<feature type="compositionally biased region" description="Basic and acidic residues" evidence="7">
    <location>
        <begin position="736"/>
        <end position="747"/>
    </location>
</feature>
<dbReference type="RefSeq" id="WP_137967097.1">
    <property type="nucleotide sequence ID" value="NZ_BJHV01000001.1"/>
</dbReference>
<evidence type="ECO:0000313" key="10">
    <source>
        <dbReference type="EMBL" id="GDY44924.1"/>
    </source>
</evidence>
<dbReference type="SUPFAM" id="SSF82866">
    <property type="entry name" value="Multidrug efflux transporter AcrB transmembrane domain"/>
    <property type="match status" value="2"/>
</dbReference>
<feature type="transmembrane region" description="Helical" evidence="8">
    <location>
        <begin position="233"/>
        <end position="251"/>
    </location>
</feature>
<feature type="transmembrane region" description="Helical" evidence="8">
    <location>
        <begin position="670"/>
        <end position="698"/>
    </location>
</feature>
<keyword evidence="3" id="KW-1003">Cell membrane</keyword>
<dbReference type="PANTHER" id="PTHR33406:SF11">
    <property type="entry name" value="MEMBRANE PROTEIN SCO6666-RELATED"/>
    <property type="match status" value="1"/>
</dbReference>
<comment type="subcellular location">
    <subcellularLocation>
        <location evidence="1">Cell membrane</location>
        <topology evidence="1">Multi-pass membrane protein</topology>
    </subcellularLocation>
</comment>
<dbReference type="PROSITE" id="PS50156">
    <property type="entry name" value="SSD"/>
    <property type="match status" value="1"/>
</dbReference>
<evidence type="ECO:0000256" key="5">
    <source>
        <dbReference type="ARBA" id="ARBA00022989"/>
    </source>
</evidence>
<evidence type="ECO:0000256" key="8">
    <source>
        <dbReference type="SAM" id="Phobius"/>
    </source>
</evidence>
<dbReference type="PANTHER" id="PTHR33406">
    <property type="entry name" value="MEMBRANE PROTEIN MJ1562-RELATED"/>
    <property type="match status" value="1"/>
</dbReference>
<reference evidence="10 11" key="1">
    <citation type="journal article" date="2020" name="Int. J. Syst. Evol. Microbiol.">
        <title>Reclassification of Streptomyces castelarensis and Streptomyces sporoclivatus as later heterotypic synonyms of Streptomyces antimycoticus.</title>
        <authorList>
            <person name="Komaki H."/>
            <person name="Tamura T."/>
        </authorList>
    </citation>
    <scope>NUCLEOTIDE SEQUENCE [LARGE SCALE GENOMIC DNA]</scope>
    <source>
        <strain evidence="10 11">NBRC 12839</strain>
    </source>
</reference>
<evidence type="ECO:0000256" key="3">
    <source>
        <dbReference type="ARBA" id="ARBA00022475"/>
    </source>
</evidence>
<sequence length="747" mass="78036">MATFLYKLGRFAFRRRGFVALIWVALLAVAGVGAATASQPANDSFSIPGTEAQKAFDLLEQRFPGGNADGATARVVFRAPSGEKMTDPDNKAVVTKTVADLKASSPQVASVADPYRARAVSKDGSTAYILTSYKVNSMELKDPAKDGLKEAGEKAEKSGLTVQIGGDALQEMPETGSTEIIGIAISAVVLAITFGSLVAAGLPLMTALIGVGIGISSITALATTLGLSTTTSTLAMMIGLAVGIDYALFIVSRYRAELAEGRDREEAAGRAVGTAGSAVVFAGLTVVIALVGLAVVNIPMLTKMGFAAAGTVVIAVLIAISLIPAVLGFAGKRVFGRRARRRLEERLAAGPDASAEEKPNMGTRWARFVLRRPLMVLLVAVLGLGAAAVPAVSLELGLPDDGSQPVSSQKRQAYDAISDGFGPGYNGPLMVVVDAKGSDDAKGAAEQVRKTITGLDGVAGVSPATFNKAGDTATLTVISKYKPSSIDTENLVGDIRDEASGFKADTGAEVLVTGQTGMNIDISQKLNDALVPYLVLVVGLAFLLLMVVFRSVLVPLKAALGFLLSVVAALGAVVAVFQWGWLADVFGVEETGPIMSMMPIFMIGVVFGLAMDYEVFLVTRMREAYVHGERPGQAVVTGFRHGARVVTAAAVIMISVFAGFIGSSESMIKMIGFGLATAVLFDAFVVRMAIVPAVLALLGKAAWWLPRWLDRTLPNVDVEGEGLRKQLEATPAAQQHDSDPDAELTRV</sequence>
<dbReference type="InterPro" id="IPR000731">
    <property type="entry name" value="SSD"/>
</dbReference>
<evidence type="ECO:0000259" key="9">
    <source>
        <dbReference type="PROSITE" id="PS50156"/>
    </source>
</evidence>
<feature type="transmembrane region" description="Helical" evidence="8">
    <location>
        <begin position="272"/>
        <end position="298"/>
    </location>
</feature>
<keyword evidence="4 8" id="KW-0812">Transmembrane</keyword>
<feature type="transmembrane region" description="Helical" evidence="8">
    <location>
        <begin position="304"/>
        <end position="331"/>
    </location>
</feature>
<evidence type="ECO:0000256" key="7">
    <source>
        <dbReference type="SAM" id="MobiDB-lite"/>
    </source>
</evidence>
<dbReference type="Gene3D" id="1.20.1640.10">
    <property type="entry name" value="Multidrug efflux transporter AcrB transmembrane domain"/>
    <property type="match status" value="2"/>
</dbReference>
<dbReference type="EMBL" id="BJHV01000001">
    <property type="protein sequence ID" value="GDY44924.1"/>
    <property type="molecule type" value="Genomic_DNA"/>
</dbReference>
<keyword evidence="6 8" id="KW-0472">Membrane</keyword>
<feature type="transmembrane region" description="Helical" evidence="8">
    <location>
        <begin position="594"/>
        <end position="613"/>
    </location>
</feature>
<evidence type="ECO:0000256" key="2">
    <source>
        <dbReference type="ARBA" id="ARBA00010157"/>
    </source>
</evidence>
<feature type="transmembrane region" description="Helical" evidence="8">
    <location>
        <begin position="374"/>
        <end position="394"/>
    </location>
</feature>
<feature type="transmembrane region" description="Helical" evidence="8">
    <location>
        <begin position="207"/>
        <end position="227"/>
    </location>
</feature>
<protein>
    <submittedName>
        <fullName evidence="10">Membrane protein</fullName>
    </submittedName>
</protein>
<feature type="transmembrane region" description="Helical" evidence="8">
    <location>
        <begin position="561"/>
        <end position="582"/>
    </location>
</feature>
<evidence type="ECO:0000256" key="4">
    <source>
        <dbReference type="ARBA" id="ARBA00022692"/>
    </source>
</evidence>
<feature type="domain" description="SSD" evidence="9">
    <location>
        <begin position="197"/>
        <end position="329"/>
    </location>
</feature>
<dbReference type="InterPro" id="IPR004869">
    <property type="entry name" value="MMPL_dom"/>
</dbReference>
<name>A0A4D4K9X1_9ACTN</name>
<evidence type="ECO:0000256" key="6">
    <source>
        <dbReference type="ARBA" id="ARBA00023136"/>
    </source>
</evidence>
<proteinExistence type="inferred from homology"/>
<gene>
    <name evidence="10" type="ORF">SANT12839_058060</name>
</gene>